<dbReference type="PANTHER" id="PTHR35897">
    <property type="entry name" value="METHYLTRANSFERASE AUSD"/>
    <property type="match status" value="1"/>
</dbReference>
<sequence length="266" mass="30650">MAEIPEWDGEGNVSELLRGEAGKLLKDYANIEPEKMEAHVKYIAKSGWDVMRYPCFQKFVFLHLDLSRCPIYQQVIEQTQSGHLLLDLGCGLGQDIRRLVQDGAPAENLIGLDVVPEYIDLGYQLFMDRSKLASTFLIHDFFQDTPEMDRLKHRVKIINSGYFMHLWNWEIQLNAAKRMIQLLAPVKDAIITGVHFGSQSPGMWAKVPPGLSPMFLHNKETLSELWIQAGKQTQTTWTIQIVIEHDKYCRDIDPDGCRLRWALMRH</sequence>
<gene>
    <name evidence="6" type="ORF">NUU61_001709</name>
</gene>
<comment type="pathway">
    <text evidence="1">Secondary metabolite biosynthesis.</text>
</comment>
<name>A0A9W9FQU0_9EURO</name>
<dbReference type="Pfam" id="PF13649">
    <property type="entry name" value="Methyltransf_25"/>
    <property type="match status" value="1"/>
</dbReference>
<dbReference type="InterPro" id="IPR051654">
    <property type="entry name" value="Meroterpenoid_MTases"/>
</dbReference>
<evidence type="ECO:0000313" key="6">
    <source>
        <dbReference type="EMBL" id="KAJ5104362.1"/>
    </source>
</evidence>
<comment type="caution">
    <text evidence="6">The sequence shown here is derived from an EMBL/GenBank/DDBJ whole genome shotgun (WGS) entry which is preliminary data.</text>
</comment>
<evidence type="ECO:0000256" key="1">
    <source>
        <dbReference type="ARBA" id="ARBA00005179"/>
    </source>
</evidence>
<proteinExistence type="inferred from homology"/>
<dbReference type="InterPro" id="IPR029063">
    <property type="entry name" value="SAM-dependent_MTases_sf"/>
</dbReference>
<protein>
    <recommendedName>
        <fullName evidence="5">Methyltransferase domain-containing protein</fullName>
    </recommendedName>
</protein>
<evidence type="ECO:0000256" key="4">
    <source>
        <dbReference type="ARBA" id="ARBA00038314"/>
    </source>
</evidence>
<comment type="similarity">
    <text evidence="4">Belongs to the class I-like SAM-binding methyltransferase superfamily.</text>
</comment>
<reference evidence="6" key="1">
    <citation type="submission" date="2022-11" db="EMBL/GenBank/DDBJ databases">
        <authorList>
            <person name="Petersen C."/>
        </authorList>
    </citation>
    <scope>NUCLEOTIDE SEQUENCE</scope>
    <source>
        <strain evidence="6">IBT 34128</strain>
    </source>
</reference>
<dbReference type="Proteomes" id="UP001141434">
    <property type="component" value="Unassembled WGS sequence"/>
</dbReference>
<dbReference type="GeneID" id="81391459"/>
<accession>A0A9W9FQU0</accession>
<dbReference type="PANTHER" id="PTHR35897:SF1">
    <property type="entry name" value="METHYLTRANSFERASE AUSD"/>
    <property type="match status" value="1"/>
</dbReference>
<keyword evidence="3" id="KW-0949">S-adenosyl-L-methionine</keyword>
<feature type="domain" description="Methyltransferase" evidence="5">
    <location>
        <begin position="86"/>
        <end position="185"/>
    </location>
</feature>
<organism evidence="6 7">
    <name type="scientific">Penicillium alfredii</name>
    <dbReference type="NCBI Taxonomy" id="1506179"/>
    <lineage>
        <taxon>Eukaryota</taxon>
        <taxon>Fungi</taxon>
        <taxon>Dikarya</taxon>
        <taxon>Ascomycota</taxon>
        <taxon>Pezizomycotina</taxon>
        <taxon>Eurotiomycetes</taxon>
        <taxon>Eurotiomycetidae</taxon>
        <taxon>Eurotiales</taxon>
        <taxon>Aspergillaceae</taxon>
        <taxon>Penicillium</taxon>
    </lineage>
</organism>
<evidence type="ECO:0000256" key="3">
    <source>
        <dbReference type="ARBA" id="ARBA00022691"/>
    </source>
</evidence>
<reference evidence="6" key="2">
    <citation type="journal article" date="2023" name="IMA Fungus">
        <title>Comparative genomic study of the Penicillium genus elucidates a diverse pangenome and 15 lateral gene transfer events.</title>
        <authorList>
            <person name="Petersen C."/>
            <person name="Sorensen T."/>
            <person name="Nielsen M.R."/>
            <person name="Sondergaard T.E."/>
            <person name="Sorensen J.L."/>
            <person name="Fitzpatrick D.A."/>
            <person name="Frisvad J.C."/>
            <person name="Nielsen K.L."/>
        </authorList>
    </citation>
    <scope>NUCLEOTIDE SEQUENCE</scope>
    <source>
        <strain evidence="6">IBT 34128</strain>
    </source>
</reference>
<dbReference type="EMBL" id="JAPMSZ010000004">
    <property type="protein sequence ID" value="KAJ5104362.1"/>
    <property type="molecule type" value="Genomic_DNA"/>
</dbReference>
<dbReference type="SUPFAM" id="SSF53335">
    <property type="entry name" value="S-adenosyl-L-methionine-dependent methyltransferases"/>
    <property type="match status" value="1"/>
</dbReference>
<dbReference type="OrthoDB" id="2094832at2759"/>
<evidence type="ECO:0000313" key="7">
    <source>
        <dbReference type="Proteomes" id="UP001141434"/>
    </source>
</evidence>
<dbReference type="RefSeq" id="XP_056513358.1">
    <property type="nucleotide sequence ID" value="XM_056652291.1"/>
</dbReference>
<evidence type="ECO:0000256" key="2">
    <source>
        <dbReference type="ARBA" id="ARBA00022679"/>
    </source>
</evidence>
<dbReference type="Gene3D" id="3.40.50.150">
    <property type="entry name" value="Vaccinia Virus protein VP39"/>
    <property type="match status" value="1"/>
</dbReference>
<keyword evidence="2" id="KW-0808">Transferase</keyword>
<dbReference type="InterPro" id="IPR041698">
    <property type="entry name" value="Methyltransf_25"/>
</dbReference>
<evidence type="ECO:0000259" key="5">
    <source>
        <dbReference type="Pfam" id="PF13649"/>
    </source>
</evidence>
<dbReference type="GO" id="GO:0016740">
    <property type="term" value="F:transferase activity"/>
    <property type="evidence" value="ECO:0007669"/>
    <property type="project" value="UniProtKB-KW"/>
</dbReference>
<keyword evidence="7" id="KW-1185">Reference proteome</keyword>
<dbReference type="AlphaFoldDB" id="A0A9W9FQU0"/>